<evidence type="ECO:0000259" key="1">
    <source>
        <dbReference type="PROSITE" id="PS50925"/>
    </source>
</evidence>
<gene>
    <name evidence="2" type="ORF">M8231_00720</name>
</gene>
<dbReference type="PROSITE" id="PS50925">
    <property type="entry name" value="BLUF"/>
    <property type="match status" value="1"/>
</dbReference>
<reference evidence="2" key="1">
    <citation type="submission" date="2022-05" db="EMBL/GenBank/DDBJ databases">
        <title>Brevundimonas albigilva TT17 genome sequence.</title>
        <authorList>
            <person name="Lee K."/>
            <person name="Son H."/>
        </authorList>
    </citation>
    <scope>NUCLEOTIDE SEQUENCE</scope>
    <source>
        <strain evidence="2">TT17</strain>
    </source>
</reference>
<dbReference type="Pfam" id="PF04940">
    <property type="entry name" value="BLUF"/>
    <property type="match status" value="1"/>
</dbReference>
<sequence length="136" mass="15309">MKLFRIVYVSRAAEAVSDGLMPLIDIIGVSDRNNRRDHLTGALMRHQGFFIQVIEGARGDLDRLMKRLHQDRRHEDLRILADRPVESRGFPDWAMVRLDAPPAADDFLDDHLEAPDAGDRAEALLVQASRSMAVAP</sequence>
<protein>
    <submittedName>
        <fullName evidence="2">BLUF domain-containing protein</fullName>
    </submittedName>
</protein>
<evidence type="ECO:0000313" key="3">
    <source>
        <dbReference type="Proteomes" id="UP001055429"/>
    </source>
</evidence>
<dbReference type="Gene3D" id="3.30.70.100">
    <property type="match status" value="1"/>
</dbReference>
<evidence type="ECO:0000313" key="2">
    <source>
        <dbReference type="EMBL" id="URI15552.1"/>
    </source>
</evidence>
<organism evidence="2 3">
    <name type="scientific">Brevundimonas albigilva</name>
    <dbReference type="NCBI Taxonomy" id="1312364"/>
    <lineage>
        <taxon>Bacteria</taxon>
        <taxon>Pseudomonadati</taxon>
        <taxon>Pseudomonadota</taxon>
        <taxon>Alphaproteobacteria</taxon>
        <taxon>Caulobacterales</taxon>
        <taxon>Caulobacteraceae</taxon>
        <taxon>Brevundimonas</taxon>
    </lineage>
</organism>
<dbReference type="EMBL" id="CP097649">
    <property type="protein sequence ID" value="URI15552.1"/>
    <property type="molecule type" value="Genomic_DNA"/>
</dbReference>
<dbReference type="InterPro" id="IPR007024">
    <property type="entry name" value="BLUF_domain"/>
</dbReference>
<dbReference type="RefSeq" id="WP_249751618.1">
    <property type="nucleotide sequence ID" value="NZ_CP097298.1"/>
</dbReference>
<feature type="domain" description="BLUF" evidence="1">
    <location>
        <begin position="3"/>
        <end position="96"/>
    </location>
</feature>
<dbReference type="SMART" id="SM01034">
    <property type="entry name" value="BLUF"/>
    <property type="match status" value="1"/>
</dbReference>
<dbReference type="Proteomes" id="UP001055429">
    <property type="component" value="Chromosome"/>
</dbReference>
<accession>A0ABY4SKR5</accession>
<name>A0ABY4SKR5_9CAUL</name>
<dbReference type="SUPFAM" id="SSF54975">
    <property type="entry name" value="Acylphosphatase/BLUF domain-like"/>
    <property type="match status" value="1"/>
</dbReference>
<proteinExistence type="predicted"/>
<dbReference type="InterPro" id="IPR036046">
    <property type="entry name" value="Acylphosphatase-like_dom_sf"/>
</dbReference>
<keyword evidence="3" id="KW-1185">Reference proteome</keyword>